<sequence>MSTPRWLDLAVAAYILWGMIGGLRRGFVLQVLSLAGYLAGVVVAARWGGTVTRGLLTVIPVRHWVLALLPPNLPAGSPLAGQALTWARGLTWVLVFLLLVGFAEAAGRAVGLVLTRVLHQARLTGTLNSLGGGVAGLLEHGLLAGLLLTLVLTAPLVHGTVVAHTIRQAPLASDLVRWFGRVAHLPGVWAL</sequence>
<evidence type="ECO:0000256" key="5">
    <source>
        <dbReference type="SAM" id="Phobius"/>
    </source>
</evidence>
<feature type="transmembrane region" description="Helical" evidence="5">
    <location>
        <begin position="31"/>
        <end position="49"/>
    </location>
</feature>
<gene>
    <name evidence="6" type="ORF">R50_2777</name>
</gene>
<dbReference type="GO" id="GO:0009403">
    <property type="term" value="P:toxin biosynthetic process"/>
    <property type="evidence" value="ECO:0007669"/>
    <property type="project" value="InterPro"/>
</dbReference>
<dbReference type="Pfam" id="PF02674">
    <property type="entry name" value="Colicin_V"/>
    <property type="match status" value="1"/>
</dbReference>
<evidence type="ECO:0000256" key="4">
    <source>
        <dbReference type="ARBA" id="ARBA00023136"/>
    </source>
</evidence>
<evidence type="ECO:0000256" key="3">
    <source>
        <dbReference type="ARBA" id="ARBA00022989"/>
    </source>
</evidence>
<evidence type="ECO:0000256" key="1">
    <source>
        <dbReference type="ARBA" id="ARBA00004141"/>
    </source>
</evidence>
<dbReference type="PANTHER" id="PTHR37306:SF1">
    <property type="entry name" value="COLICIN V PRODUCTION PROTEIN"/>
    <property type="match status" value="1"/>
</dbReference>
<evidence type="ECO:0000313" key="6">
    <source>
        <dbReference type="EMBL" id="CAB1130266.1"/>
    </source>
</evidence>
<organism evidence="6 7">
    <name type="scientific">Candidatus Hydrogenisulfobacillus filiaventi</name>
    <dbReference type="NCBI Taxonomy" id="2707344"/>
    <lineage>
        <taxon>Bacteria</taxon>
        <taxon>Bacillati</taxon>
        <taxon>Bacillota</taxon>
        <taxon>Clostridia</taxon>
        <taxon>Eubacteriales</taxon>
        <taxon>Clostridiales Family XVII. Incertae Sedis</taxon>
        <taxon>Candidatus Hydrogenisulfobacillus</taxon>
    </lineage>
</organism>
<proteinExistence type="predicted"/>
<dbReference type="PANTHER" id="PTHR37306">
    <property type="entry name" value="COLICIN V PRODUCTION PROTEIN"/>
    <property type="match status" value="1"/>
</dbReference>
<dbReference type="EMBL" id="LR778114">
    <property type="protein sequence ID" value="CAB1130266.1"/>
    <property type="molecule type" value="Genomic_DNA"/>
</dbReference>
<name>A0A6F8ZKS0_9FIRM</name>
<accession>A0A6F8ZKS0</accession>
<evidence type="ECO:0000256" key="2">
    <source>
        <dbReference type="ARBA" id="ARBA00022692"/>
    </source>
</evidence>
<reference evidence="6 7" key="1">
    <citation type="submission" date="2020-02" db="EMBL/GenBank/DDBJ databases">
        <authorList>
            <person name="Hogendoorn C."/>
        </authorList>
    </citation>
    <scope>NUCLEOTIDE SEQUENCE [LARGE SCALE GENOMIC DNA]</scope>
    <source>
        <strain evidence="6">R501</strain>
    </source>
</reference>
<protein>
    <submittedName>
        <fullName evidence="6">Colicin V production protein</fullName>
    </submittedName>
</protein>
<evidence type="ECO:0000313" key="7">
    <source>
        <dbReference type="Proteomes" id="UP000503399"/>
    </source>
</evidence>
<comment type="subcellular location">
    <subcellularLocation>
        <location evidence="1">Membrane</location>
        <topology evidence="1">Multi-pass membrane protein</topology>
    </subcellularLocation>
</comment>
<dbReference type="AlphaFoldDB" id="A0A6F8ZKS0"/>
<dbReference type="KEGG" id="hfv:R50_2777"/>
<dbReference type="InterPro" id="IPR003825">
    <property type="entry name" value="Colicin-V_CvpA"/>
</dbReference>
<feature type="transmembrane region" description="Helical" evidence="5">
    <location>
        <begin position="92"/>
        <end position="114"/>
    </location>
</feature>
<keyword evidence="4 5" id="KW-0472">Membrane</keyword>
<dbReference type="Proteomes" id="UP000503399">
    <property type="component" value="Chromosome"/>
</dbReference>
<feature type="transmembrane region" description="Helical" evidence="5">
    <location>
        <begin position="134"/>
        <end position="157"/>
    </location>
</feature>
<dbReference type="GO" id="GO:0016020">
    <property type="term" value="C:membrane"/>
    <property type="evidence" value="ECO:0007669"/>
    <property type="project" value="UniProtKB-SubCell"/>
</dbReference>
<keyword evidence="3 5" id="KW-1133">Transmembrane helix</keyword>
<keyword evidence="7" id="KW-1185">Reference proteome</keyword>
<keyword evidence="2 5" id="KW-0812">Transmembrane</keyword>